<protein>
    <submittedName>
        <fullName evidence="1">Uncharacterized protein</fullName>
    </submittedName>
</protein>
<evidence type="ECO:0000313" key="1">
    <source>
        <dbReference type="EMBL" id="KAH9511599.1"/>
    </source>
</evidence>
<reference evidence="1" key="1">
    <citation type="submission" date="2013-05" db="EMBL/GenBank/DDBJ databases">
        <authorList>
            <person name="Yim A.K.Y."/>
            <person name="Chan T.F."/>
            <person name="Ji K.M."/>
            <person name="Liu X.Y."/>
            <person name="Zhou J.W."/>
            <person name="Li R.Q."/>
            <person name="Yang K.Y."/>
            <person name="Li J."/>
            <person name="Li M."/>
            <person name="Law P.T.W."/>
            <person name="Wu Y.L."/>
            <person name="Cai Z.L."/>
            <person name="Qin H."/>
            <person name="Bao Y."/>
            <person name="Leung R.K.K."/>
            <person name="Ng P.K.S."/>
            <person name="Zou J."/>
            <person name="Zhong X.J."/>
            <person name="Ran P.X."/>
            <person name="Zhong N.S."/>
            <person name="Liu Z.G."/>
            <person name="Tsui S.K.W."/>
        </authorList>
    </citation>
    <scope>NUCLEOTIDE SEQUENCE</scope>
    <source>
        <strain evidence="1">Derf</strain>
        <tissue evidence="1">Whole organism</tissue>
    </source>
</reference>
<accession>A0A922L1K3</accession>
<dbReference type="AlphaFoldDB" id="A0A922L1K3"/>
<reference evidence="1" key="2">
    <citation type="journal article" date="2022" name="Res Sq">
        <title>Comparative Genomics Reveals Insights into the Divergent Evolution of Astigmatic Mites and Household Pest Adaptations.</title>
        <authorList>
            <person name="Xiong Q."/>
            <person name="Wan A.T.-Y."/>
            <person name="Liu X.-Y."/>
            <person name="Fung C.S.-H."/>
            <person name="Xiao X."/>
            <person name="Malainual N."/>
            <person name="Hou J."/>
            <person name="Wang L."/>
            <person name="Wang M."/>
            <person name="Yang K."/>
            <person name="Cui Y."/>
            <person name="Leung E."/>
            <person name="Nong W."/>
            <person name="Shin S.-K."/>
            <person name="Au S."/>
            <person name="Jeong K.Y."/>
            <person name="Chew F.T."/>
            <person name="Hui J."/>
            <person name="Leung T.F."/>
            <person name="Tungtrongchitr A."/>
            <person name="Zhong N."/>
            <person name="Liu Z."/>
            <person name="Tsui S."/>
        </authorList>
    </citation>
    <scope>NUCLEOTIDE SEQUENCE</scope>
    <source>
        <strain evidence="1">Derf</strain>
        <tissue evidence="1">Whole organism</tissue>
    </source>
</reference>
<dbReference type="EMBL" id="ASGP02000004">
    <property type="protein sequence ID" value="KAH9511599.1"/>
    <property type="molecule type" value="Genomic_DNA"/>
</dbReference>
<proteinExistence type="predicted"/>
<organism evidence="1 2">
    <name type="scientific">Dermatophagoides farinae</name>
    <name type="common">American house dust mite</name>
    <dbReference type="NCBI Taxonomy" id="6954"/>
    <lineage>
        <taxon>Eukaryota</taxon>
        <taxon>Metazoa</taxon>
        <taxon>Ecdysozoa</taxon>
        <taxon>Arthropoda</taxon>
        <taxon>Chelicerata</taxon>
        <taxon>Arachnida</taxon>
        <taxon>Acari</taxon>
        <taxon>Acariformes</taxon>
        <taxon>Sarcoptiformes</taxon>
        <taxon>Astigmata</taxon>
        <taxon>Psoroptidia</taxon>
        <taxon>Analgoidea</taxon>
        <taxon>Pyroglyphidae</taxon>
        <taxon>Dermatophagoidinae</taxon>
        <taxon>Dermatophagoides</taxon>
    </lineage>
</organism>
<keyword evidence="2" id="KW-1185">Reference proteome</keyword>
<sequence>MIIVIVEIKQIINPDQRKKNLLCIVPENINATHRSSGTITSRHRSKSIDHSDVLYIFTDFNLDCLILSQQQRILVLGSFVLLFRSLNHNVDDDQSTNRLLLSWLNFVEIGKLNLKTKSFLGIGVTFDTCEF</sequence>
<comment type="caution">
    <text evidence="1">The sequence shown here is derived from an EMBL/GenBank/DDBJ whole genome shotgun (WGS) entry which is preliminary data.</text>
</comment>
<name>A0A922L1K3_DERFA</name>
<gene>
    <name evidence="1" type="ORF">DERF_010048</name>
</gene>
<dbReference type="Proteomes" id="UP000790347">
    <property type="component" value="Unassembled WGS sequence"/>
</dbReference>
<evidence type="ECO:0000313" key="2">
    <source>
        <dbReference type="Proteomes" id="UP000790347"/>
    </source>
</evidence>